<dbReference type="Gene3D" id="3.40.50.1240">
    <property type="entry name" value="Phosphoglycerate mutase-like"/>
    <property type="match status" value="1"/>
</dbReference>
<sequence length="483" mass="54735">MISNFITFFFGVIFVLFYLNSPAHAAQDQPSSDFSQVALDQFNLFQHVGGIGPYVQYTGFGIPFTAAPQLQCTVKQVHLLSRHAERYPTSKTTLPTTIAKLQAPKVNRTGALKFLDTYEYFVTDPHTQYDQLTYTGPYNGVDHARRVGKQFRARYNDLYSNWTSSQLSASKNNTVLPVFAGSSPRVLHTAGLFMEGFFKSQEGQKLISISENSSSGGNSLTPNEACSNYNKEHAHKNYHKFFEKYFVQARERIQSELSWKEESSAVNVTFDDTQNLIEMCYYELNTNATSNFCDLFTNDEHVLYGYTRALRYYYRNGPGNPLSANIGSVYGQGLHKLLTEPESNNTLPFYFSFSHDTHLNFFLAFLGIFNGKDNVLDYESFDGLHPWVHGLLTPMGANIVFEKLACGDDGDAFIRLIINESVIPIPGCQTGPGLTCPIEQFTKFLSDRIEKYPYVDECMLDEDLPTEIDFFWSWKQLNSTVDA</sequence>
<evidence type="ECO:0000256" key="1">
    <source>
        <dbReference type="ARBA" id="ARBA00022801"/>
    </source>
</evidence>
<feature type="active site" description="Proton donor" evidence="3">
    <location>
        <position position="356"/>
    </location>
</feature>
<dbReference type="GO" id="GO:0003993">
    <property type="term" value="F:acid phosphatase activity"/>
    <property type="evidence" value="ECO:0007669"/>
    <property type="project" value="TreeGrafter"/>
</dbReference>
<feature type="active site" description="Nucleophile" evidence="3">
    <location>
        <position position="83"/>
    </location>
</feature>
<comment type="caution">
    <text evidence="6">The sequence shown here is derived from an EMBL/GenBank/DDBJ whole genome shotgun (WGS) entry which is preliminary data.</text>
</comment>
<evidence type="ECO:0000256" key="3">
    <source>
        <dbReference type="PIRSR" id="PIRSR000894-1"/>
    </source>
</evidence>
<keyword evidence="1" id="KW-0378">Hydrolase</keyword>
<feature type="chain" id="PRO_5005325669" evidence="5">
    <location>
        <begin position="26"/>
        <end position="483"/>
    </location>
</feature>
<keyword evidence="5" id="KW-0732">Signal</keyword>
<dbReference type="PANTHER" id="PTHR20963:SF18">
    <property type="entry name" value="ACID PHOSPHATASE PHO11-RELATED"/>
    <property type="match status" value="1"/>
</dbReference>
<dbReference type="InterPro" id="IPR000560">
    <property type="entry name" value="His_Pase_clade-2"/>
</dbReference>
<evidence type="ECO:0000256" key="4">
    <source>
        <dbReference type="PIRSR" id="PIRSR000894-2"/>
    </source>
</evidence>
<reference evidence="6" key="1">
    <citation type="submission" date="2014-03" db="EMBL/GenBank/DDBJ databases">
        <authorList>
            <person name="Casaregola S."/>
        </authorList>
    </citation>
    <scope>NUCLEOTIDE SEQUENCE [LARGE SCALE GENOMIC DNA]</scope>
    <source>
        <strain evidence="6">CLIB 918</strain>
    </source>
</reference>
<dbReference type="PIRSF" id="PIRSF000894">
    <property type="entry name" value="Acid_phosphatase"/>
    <property type="match status" value="1"/>
</dbReference>
<evidence type="ECO:0000313" key="6">
    <source>
        <dbReference type="EMBL" id="CDO55989.1"/>
    </source>
</evidence>
<name>A0A0J9XFA1_GEOCN</name>
<evidence type="ECO:0000313" key="7">
    <source>
        <dbReference type="Proteomes" id="UP000242525"/>
    </source>
</evidence>
<dbReference type="EMBL" id="CCBN010000013">
    <property type="protein sequence ID" value="CDO55989.1"/>
    <property type="molecule type" value="Genomic_DNA"/>
</dbReference>
<dbReference type="InterPro" id="IPR016274">
    <property type="entry name" value="Histidine_acid_Pase_euk"/>
</dbReference>
<feature type="disulfide bond" evidence="4">
    <location>
        <begin position="428"/>
        <end position="436"/>
    </location>
</feature>
<dbReference type="STRING" id="1173061.A0A0J9XFA1"/>
<evidence type="ECO:0000256" key="2">
    <source>
        <dbReference type="ARBA" id="ARBA00023180"/>
    </source>
</evidence>
<keyword evidence="7" id="KW-1185">Reference proteome</keyword>
<feature type="disulfide bond" evidence="4">
    <location>
        <begin position="72"/>
        <end position="406"/>
    </location>
</feature>
<dbReference type="PANTHER" id="PTHR20963">
    <property type="entry name" value="MULTIPLE INOSITOL POLYPHOSPHATE PHOSPHATASE-RELATED"/>
    <property type="match status" value="1"/>
</dbReference>
<dbReference type="GO" id="GO:0009277">
    <property type="term" value="C:fungal-type cell wall"/>
    <property type="evidence" value="ECO:0007669"/>
    <property type="project" value="TreeGrafter"/>
</dbReference>
<accession>A0A0J9XFA1</accession>
<keyword evidence="4" id="KW-1015">Disulfide bond</keyword>
<dbReference type="Proteomes" id="UP000242525">
    <property type="component" value="Unassembled WGS sequence"/>
</dbReference>
<dbReference type="CDD" id="cd07061">
    <property type="entry name" value="HP_HAP_like"/>
    <property type="match status" value="1"/>
</dbReference>
<feature type="disulfide bond" evidence="4">
    <location>
        <begin position="280"/>
        <end position="293"/>
    </location>
</feature>
<dbReference type="Pfam" id="PF00328">
    <property type="entry name" value="His_Phos_2"/>
    <property type="match status" value="1"/>
</dbReference>
<organism evidence="6 7">
    <name type="scientific">Geotrichum candidum</name>
    <name type="common">Oospora lactis</name>
    <name type="synonym">Dipodascus geotrichum</name>
    <dbReference type="NCBI Taxonomy" id="1173061"/>
    <lineage>
        <taxon>Eukaryota</taxon>
        <taxon>Fungi</taxon>
        <taxon>Dikarya</taxon>
        <taxon>Ascomycota</taxon>
        <taxon>Saccharomycotina</taxon>
        <taxon>Dipodascomycetes</taxon>
        <taxon>Dipodascales</taxon>
        <taxon>Dipodascaceae</taxon>
        <taxon>Geotrichum</taxon>
    </lineage>
</organism>
<dbReference type="InterPro" id="IPR029033">
    <property type="entry name" value="His_PPase_superfam"/>
</dbReference>
<feature type="signal peptide" evidence="5">
    <location>
        <begin position="1"/>
        <end position="25"/>
    </location>
</feature>
<evidence type="ECO:0000256" key="5">
    <source>
        <dbReference type="SAM" id="SignalP"/>
    </source>
</evidence>
<dbReference type="OrthoDB" id="6509975at2759"/>
<protein>
    <submittedName>
        <fullName evidence="6">Similar to Saccharomyces cerevisiae YBR092C PHO3 Constitutively expressed acid phosphatase similar to Pho5p</fullName>
    </submittedName>
</protein>
<dbReference type="SUPFAM" id="SSF53254">
    <property type="entry name" value="Phosphoglycerate mutase-like"/>
    <property type="match status" value="1"/>
</dbReference>
<dbReference type="AlphaFoldDB" id="A0A0J9XFA1"/>
<proteinExistence type="predicted"/>
<gene>
    <name evidence="6" type="ORF">BN980_GECA13s01242g</name>
</gene>
<keyword evidence="2" id="KW-0325">Glycoprotein</keyword>